<dbReference type="AlphaFoldDB" id="A0A5N6UD15"/>
<reference evidence="1 2" key="1">
    <citation type="submission" date="2019-04" db="EMBL/GenBank/DDBJ databases">
        <title>Friends and foes A comparative genomics study of 23 Aspergillus species from section Flavi.</title>
        <authorList>
            <consortium name="DOE Joint Genome Institute"/>
            <person name="Kjaerbolling I."/>
            <person name="Vesth T."/>
            <person name="Frisvad J.C."/>
            <person name="Nybo J.L."/>
            <person name="Theobald S."/>
            <person name="Kildgaard S."/>
            <person name="Isbrandt T."/>
            <person name="Kuo A."/>
            <person name="Sato A."/>
            <person name="Lyhne E.K."/>
            <person name="Kogle M.E."/>
            <person name="Wiebenga A."/>
            <person name="Kun R.S."/>
            <person name="Lubbers R.J."/>
            <person name="Makela M.R."/>
            <person name="Barry K."/>
            <person name="Chovatia M."/>
            <person name="Clum A."/>
            <person name="Daum C."/>
            <person name="Haridas S."/>
            <person name="He G."/>
            <person name="LaButti K."/>
            <person name="Lipzen A."/>
            <person name="Mondo S."/>
            <person name="Riley R."/>
            <person name="Salamov A."/>
            <person name="Simmons B.A."/>
            <person name="Magnuson J.K."/>
            <person name="Henrissat B."/>
            <person name="Mortensen U.H."/>
            <person name="Larsen T.O."/>
            <person name="Devries R.P."/>
            <person name="Grigoriev I.V."/>
            <person name="Machida M."/>
            <person name="Baker S.E."/>
            <person name="Andersen M.R."/>
        </authorList>
    </citation>
    <scope>NUCLEOTIDE SEQUENCE [LARGE SCALE GENOMIC DNA]</scope>
    <source>
        <strain evidence="1 2">CBS 117626</strain>
    </source>
</reference>
<sequence>MSTEQTTVATDATKEQYMAELFRVRHISYLQHILRQAAATRGQDMHSLSEYIQSQAVEINEVSRAKRLCESELQWERIAHAQTRQALEIEKKLRLEAMATLTRNHYDLLTYREAQSALQQTLDVERKRLEDMALQLEWTQKKFFLVDNLVDSMLLQEDSQLDVSDRSRQVTDIILDLENKMEAQYRAMLREKEGRIAQLECVLFEHGVSYVISSGEQRGTE</sequence>
<name>A0A5N6UD15_ASPTM</name>
<accession>A0A5N6UD15</accession>
<protein>
    <submittedName>
        <fullName evidence="1">Uncharacterized protein</fullName>
    </submittedName>
</protein>
<gene>
    <name evidence="1" type="ORF">BDV40DRAFT_306042</name>
</gene>
<organism evidence="1 2">
    <name type="scientific">Aspergillus tamarii</name>
    <dbReference type="NCBI Taxonomy" id="41984"/>
    <lineage>
        <taxon>Eukaryota</taxon>
        <taxon>Fungi</taxon>
        <taxon>Dikarya</taxon>
        <taxon>Ascomycota</taxon>
        <taxon>Pezizomycotina</taxon>
        <taxon>Eurotiomycetes</taxon>
        <taxon>Eurotiomycetidae</taxon>
        <taxon>Eurotiales</taxon>
        <taxon>Aspergillaceae</taxon>
        <taxon>Aspergillus</taxon>
        <taxon>Aspergillus subgen. Circumdati</taxon>
    </lineage>
</organism>
<dbReference type="OrthoDB" id="4508923at2759"/>
<dbReference type="Proteomes" id="UP000326950">
    <property type="component" value="Unassembled WGS sequence"/>
</dbReference>
<keyword evidence="2" id="KW-1185">Reference proteome</keyword>
<evidence type="ECO:0000313" key="1">
    <source>
        <dbReference type="EMBL" id="KAE8156473.1"/>
    </source>
</evidence>
<evidence type="ECO:0000313" key="2">
    <source>
        <dbReference type="Proteomes" id="UP000326950"/>
    </source>
</evidence>
<dbReference type="EMBL" id="ML738760">
    <property type="protein sequence ID" value="KAE8156473.1"/>
    <property type="molecule type" value="Genomic_DNA"/>
</dbReference>
<proteinExistence type="predicted"/>